<dbReference type="SUPFAM" id="SSF56801">
    <property type="entry name" value="Acetyl-CoA synthetase-like"/>
    <property type="match status" value="1"/>
</dbReference>
<dbReference type="PANTHER" id="PTHR43272">
    <property type="entry name" value="LONG-CHAIN-FATTY-ACID--COA LIGASE"/>
    <property type="match status" value="1"/>
</dbReference>
<dbReference type="AlphaFoldDB" id="A0A1G6H8Z5"/>
<evidence type="ECO:0000313" key="6">
    <source>
        <dbReference type="Proteomes" id="UP000199452"/>
    </source>
</evidence>
<gene>
    <name evidence="5" type="ORF">SAMN05216323_100847</name>
</gene>
<proteinExistence type="predicted"/>
<dbReference type="EMBL" id="FMYP01000008">
    <property type="protein sequence ID" value="SDB90740.1"/>
    <property type="molecule type" value="Genomic_DNA"/>
</dbReference>
<dbReference type="GO" id="GO:0004467">
    <property type="term" value="F:long-chain fatty acid-CoA ligase activity"/>
    <property type="evidence" value="ECO:0007669"/>
    <property type="project" value="UniProtKB-EC"/>
</dbReference>
<sequence>MIKENLIEYIESGIKQGWNSPAMTDYKSATISYGEVAKQITMLHLLFERNDIKPGDKVALLGKNCTSWGIVYLATVSYGAVMVPILPDFRPADVLHIVNHSDATVFFVADALATPLKLAQMPNIKTIISLDSMQVIQAESDRVATDFANVENLFATKYPNGLSPENFNLPTVSNSELAVISYTSGTTGFSKGVMLALNSLSANIRYAQANMPLQTGDKIVSFLPLAHAYGCAFEFLFPITIGCHITFLTKVPSPQLVMEAFQEIRPRLILSVPLVVEKIFKRQIVPIITKSPMKWLLKIPLVNTLIYRKINRKLTNIFGNNFHEIVVGGAAFNAGAEAFFRKIKFRFTVGYGMTECGPLISYSSWRDSLPFSAGKPVDSLTVRIDSSDPINIVGEIRVKGDNVMMGYYKNDEATREVLEDGWLHTGDLGLMDKEGNIFLKGRSKSMILGASGQNIYPEEIESVLDNKFGVMESLVIMNNGQLQALIFPDFETLKNSNIGREEVESIMKNHLIEVNHQLPAYMNLSKFIIHPEEFEKTPKRSIKRYLYSTN</sequence>
<dbReference type="InterPro" id="IPR042099">
    <property type="entry name" value="ANL_N_sf"/>
</dbReference>
<dbReference type="PROSITE" id="PS00455">
    <property type="entry name" value="AMP_BINDING"/>
    <property type="match status" value="1"/>
</dbReference>
<evidence type="ECO:0000259" key="4">
    <source>
        <dbReference type="Pfam" id="PF00501"/>
    </source>
</evidence>
<dbReference type="InterPro" id="IPR000873">
    <property type="entry name" value="AMP-dep_synth/lig_dom"/>
</dbReference>
<dbReference type="GO" id="GO:0005524">
    <property type="term" value="F:ATP binding"/>
    <property type="evidence" value="ECO:0007669"/>
    <property type="project" value="UniProtKB-KW"/>
</dbReference>
<dbReference type="STRING" id="1640674.SAMN05216323_100847"/>
<name>A0A1G6H8Z5_9BACT</name>
<feature type="domain" description="AMP-dependent synthetase/ligase" evidence="4">
    <location>
        <begin position="19"/>
        <end position="408"/>
    </location>
</feature>
<keyword evidence="2" id="KW-0067">ATP-binding</keyword>
<organism evidence="5 6">
    <name type="scientific">Williamwhitmania taraxaci</name>
    <dbReference type="NCBI Taxonomy" id="1640674"/>
    <lineage>
        <taxon>Bacteria</taxon>
        <taxon>Pseudomonadati</taxon>
        <taxon>Bacteroidota</taxon>
        <taxon>Bacteroidia</taxon>
        <taxon>Bacteroidales</taxon>
        <taxon>Williamwhitmaniaceae</taxon>
        <taxon>Williamwhitmania</taxon>
    </lineage>
</organism>
<dbReference type="Gene3D" id="3.30.300.30">
    <property type="match status" value="1"/>
</dbReference>
<evidence type="ECO:0000256" key="2">
    <source>
        <dbReference type="ARBA" id="ARBA00022840"/>
    </source>
</evidence>
<evidence type="ECO:0000256" key="1">
    <source>
        <dbReference type="ARBA" id="ARBA00022741"/>
    </source>
</evidence>
<accession>A0A1G6H8Z5</accession>
<keyword evidence="6" id="KW-1185">Reference proteome</keyword>
<evidence type="ECO:0000313" key="5">
    <source>
        <dbReference type="EMBL" id="SDB90740.1"/>
    </source>
</evidence>
<dbReference type="PANTHER" id="PTHR43272:SF33">
    <property type="entry name" value="AMP-BINDING DOMAIN-CONTAINING PROTEIN-RELATED"/>
    <property type="match status" value="1"/>
</dbReference>
<dbReference type="Pfam" id="PF00501">
    <property type="entry name" value="AMP-binding"/>
    <property type="match status" value="1"/>
</dbReference>
<protein>
    <submittedName>
        <fullName evidence="5">Long-chain acyl-CoA synthetase</fullName>
    </submittedName>
</protein>
<comment type="catalytic activity">
    <reaction evidence="3">
        <text>a long-chain fatty acid + ATP + CoA = a long-chain fatty acyl-CoA + AMP + diphosphate</text>
        <dbReference type="Rhea" id="RHEA:15421"/>
        <dbReference type="ChEBI" id="CHEBI:30616"/>
        <dbReference type="ChEBI" id="CHEBI:33019"/>
        <dbReference type="ChEBI" id="CHEBI:57287"/>
        <dbReference type="ChEBI" id="CHEBI:57560"/>
        <dbReference type="ChEBI" id="CHEBI:83139"/>
        <dbReference type="ChEBI" id="CHEBI:456215"/>
        <dbReference type="EC" id="6.2.1.3"/>
    </reaction>
    <physiologicalReaction direction="left-to-right" evidence="3">
        <dbReference type="Rhea" id="RHEA:15422"/>
    </physiologicalReaction>
</comment>
<evidence type="ECO:0000256" key="3">
    <source>
        <dbReference type="ARBA" id="ARBA00024484"/>
    </source>
</evidence>
<dbReference type="Proteomes" id="UP000199452">
    <property type="component" value="Unassembled WGS sequence"/>
</dbReference>
<dbReference type="Gene3D" id="3.40.50.12780">
    <property type="entry name" value="N-terminal domain of ligase-like"/>
    <property type="match status" value="1"/>
</dbReference>
<dbReference type="GO" id="GO:0016020">
    <property type="term" value="C:membrane"/>
    <property type="evidence" value="ECO:0007669"/>
    <property type="project" value="TreeGrafter"/>
</dbReference>
<dbReference type="OrthoDB" id="9778383at2"/>
<dbReference type="InterPro" id="IPR020845">
    <property type="entry name" value="AMP-binding_CS"/>
</dbReference>
<dbReference type="InterPro" id="IPR045851">
    <property type="entry name" value="AMP-bd_C_sf"/>
</dbReference>
<reference evidence="5 6" key="1">
    <citation type="submission" date="2016-09" db="EMBL/GenBank/DDBJ databases">
        <authorList>
            <person name="Capua I."/>
            <person name="De Benedictis P."/>
            <person name="Joannis T."/>
            <person name="Lombin L.H."/>
            <person name="Cattoli G."/>
        </authorList>
    </citation>
    <scope>NUCLEOTIDE SEQUENCE [LARGE SCALE GENOMIC DNA]</scope>
    <source>
        <strain evidence="5 6">A7P-90m</strain>
    </source>
</reference>
<dbReference type="RefSeq" id="WP_092435910.1">
    <property type="nucleotide sequence ID" value="NZ_FMYP01000008.1"/>
</dbReference>
<keyword evidence="1" id="KW-0547">Nucleotide-binding</keyword>